<evidence type="ECO:0000313" key="3">
    <source>
        <dbReference type="Proteomes" id="UP000268844"/>
    </source>
</evidence>
<protein>
    <submittedName>
        <fullName evidence="2">Thiolase</fullName>
    </submittedName>
</protein>
<dbReference type="RefSeq" id="WP_126151242.1">
    <property type="nucleotide sequence ID" value="NZ_JBHTMH010000001.1"/>
</dbReference>
<dbReference type="PANTHER" id="PTHR42870">
    <property type="entry name" value="ACETYL-COA C-ACETYLTRANSFERASE"/>
    <property type="match status" value="1"/>
</dbReference>
<organism evidence="2 3">
    <name type="scientific">Devosia equisanguinis</name>
    <dbReference type="NCBI Taxonomy" id="2490941"/>
    <lineage>
        <taxon>Bacteria</taxon>
        <taxon>Pseudomonadati</taxon>
        <taxon>Pseudomonadota</taxon>
        <taxon>Alphaproteobacteria</taxon>
        <taxon>Hyphomicrobiales</taxon>
        <taxon>Devosiaceae</taxon>
        <taxon>Devosia</taxon>
    </lineage>
</organism>
<dbReference type="Gene3D" id="3.40.47.10">
    <property type="match status" value="1"/>
</dbReference>
<dbReference type="PANTHER" id="PTHR42870:SF1">
    <property type="entry name" value="NON-SPECIFIC LIPID-TRANSFER PROTEIN-LIKE 2"/>
    <property type="match status" value="1"/>
</dbReference>
<evidence type="ECO:0000313" key="2">
    <source>
        <dbReference type="EMBL" id="VDS05706.1"/>
    </source>
</evidence>
<dbReference type="GO" id="GO:0016746">
    <property type="term" value="F:acyltransferase activity"/>
    <property type="evidence" value="ECO:0007669"/>
    <property type="project" value="InterPro"/>
</dbReference>
<dbReference type="EMBL" id="UZWD01000035">
    <property type="protein sequence ID" value="VDS05706.1"/>
    <property type="molecule type" value="Genomic_DNA"/>
</dbReference>
<dbReference type="Pfam" id="PF22691">
    <property type="entry name" value="Thiolase_C_1"/>
    <property type="match status" value="1"/>
</dbReference>
<reference evidence="2 3" key="1">
    <citation type="submission" date="2018-12" db="EMBL/GenBank/DDBJ databases">
        <authorList>
            <person name="Criscuolo A."/>
        </authorList>
    </citation>
    <scope>NUCLEOTIDE SEQUENCE [LARGE SCALE GENOMIC DNA]</scope>
    <source>
        <strain evidence="2">ACIP1116281</strain>
    </source>
</reference>
<dbReference type="OrthoDB" id="9790314at2"/>
<accession>A0A447IE09</accession>
<feature type="domain" description="Thiolase C-terminal" evidence="1">
    <location>
        <begin position="271"/>
        <end position="377"/>
    </location>
</feature>
<name>A0A447IE09_9HYPH</name>
<keyword evidence="3" id="KW-1185">Reference proteome</keyword>
<gene>
    <name evidence="2" type="ORF">DEVEQU_02849</name>
</gene>
<evidence type="ECO:0000259" key="1">
    <source>
        <dbReference type="Pfam" id="PF22691"/>
    </source>
</evidence>
<dbReference type="InterPro" id="IPR055140">
    <property type="entry name" value="Thiolase_C_2"/>
</dbReference>
<dbReference type="SUPFAM" id="SSF53901">
    <property type="entry name" value="Thiolase-like"/>
    <property type="match status" value="2"/>
</dbReference>
<dbReference type="Proteomes" id="UP000268844">
    <property type="component" value="Unassembled WGS sequence"/>
</dbReference>
<sequence>MPANRNGKRRPYEDIYAVAPVSLTYQRYSTRPAQWWIGAALRNLASASGIPHTAFDGLSIASFTLGPDPAIAMTQHFGMTTRWIDSMAMGGASGVAAIRRAARALEAGDVDIVACIGADTNYTDTFRELLAGFSRFSQDAVYPHGAGGANASFAHLTNAYMDRFGVTREDFGRICVSQRQNALRNPRAIMKKPLTLDGYLSARPIVDPLGLFDCVMPVAGAEAFLLMRGDTMRHHGLTGARLLSSIERHNAFPDDPVQYRGGWALDVEVLYGMAGVGPSDIDVLQTYDDYPVIVMMQFEDLGFCAKGEGAAFVAGNDLTIGGSFPHNTTGGQLSAGQAGAAGGHLGIVETIRQVTGTAATTQVDGARLGMASGFGMINYDRGLASGAVIFAGDDV</sequence>
<dbReference type="AlphaFoldDB" id="A0A447IE09"/>
<dbReference type="InterPro" id="IPR016039">
    <property type="entry name" value="Thiolase-like"/>
</dbReference>
<dbReference type="CDD" id="cd00829">
    <property type="entry name" value="SCP-x_thiolase"/>
    <property type="match status" value="1"/>
</dbReference>
<proteinExistence type="predicted"/>